<dbReference type="GO" id="GO:0006571">
    <property type="term" value="P:tyrosine biosynthetic process"/>
    <property type="evidence" value="ECO:0007669"/>
    <property type="project" value="InterPro"/>
</dbReference>
<dbReference type="InterPro" id="IPR003099">
    <property type="entry name" value="Prephen_DH"/>
</dbReference>
<evidence type="ECO:0000259" key="2">
    <source>
        <dbReference type="PROSITE" id="PS51168"/>
    </source>
</evidence>
<dbReference type="SUPFAM" id="SSF48600">
    <property type="entry name" value="Chorismate mutase II"/>
    <property type="match status" value="1"/>
</dbReference>
<organism evidence="4 5">
    <name type="scientific">candidate division WOR-3 bacterium RBG_13_43_14</name>
    <dbReference type="NCBI Taxonomy" id="1802590"/>
    <lineage>
        <taxon>Bacteria</taxon>
        <taxon>Bacteria division WOR-3</taxon>
    </lineage>
</organism>
<name>A0A1F4UAD5_UNCW3</name>
<dbReference type="PROSITE" id="PS51176">
    <property type="entry name" value="PDH_ADH"/>
    <property type="match status" value="1"/>
</dbReference>
<dbReference type="Pfam" id="PF02153">
    <property type="entry name" value="PDH_N"/>
    <property type="match status" value="1"/>
</dbReference>
<dbReference type="EMBL" id="MEUM01000115">
    <property type="protein sequence ID" value="OGC41243.1"/>
    <property type="molecule type" value="Genomic_DNA"/>
</dbReference>
<evidence type="ECO:0000313" key="5">
    <source>
        <dbReference type="Proteomes" id="UP000177025"/>
    </source>
</evidence>
<evidence type="ECO:0000256" key="1">
    <source>
        <dbReference type="ARBA" id="ARBA00023002"/>
    </source>
</evidence>
<dbReference type="Gene3D" id="1.20.59.10">
    <property type="entry name" value="Chorismate mutase"/>
    <property type="match status" value="1"/>
</dbReference>
<comment type="caution">
    <text evidence="4">The sequence shown here is derived from an EMBL/GenBank/DDBJ whole genome shotgun (WGS) entry which is preliminary data.</text>
</comment>
<dbReference type="GO" id="GO:0008977">
    <property type="term" value="F:prephenate dehydrogenase (NAD+) activity"/>
    <property type="evidence" value="ECO:0007669"/>
    <property type="project" value="InterPro"/>
</dbReference>
<dbReference type="GO" id="GO:0004665">
    <property type="term" value="F:prephenate dehydrogenase (NADP+) activity"/>
    <property type="evidence" value="ECO:0007669"/>
    <property type="project" value="InterPro"/>
</dbReference>
<dbReference type="InterPro" id="IPR036979">
    <property type="entry name" value="CM_dom_sf"/>
</dbReference>
<dbReference type="PROSITE" id="PS51168">
    <property type="entry name" value="CHORISMATE_MUT_2"/>
    <property type="match status" value="1"/>
</dbReference>
<dbReference type="InterPro" id="IPR046825">
    <property type="entry name" value="PDH_C"/>
</dbReference>
<keyword evidence="1" id="KW-0560">Oxidoreductase</keyword>
<feature type="domain" description="Chorismate mutase" evidence="2">
    <location>
        <begin position="1"/>
        <end position="89"/>
    </location>
</feature>
<dbReference type="GO" id="GO:0046417">
    <property type="term" value="P:chorismate metabolic process"/>
    <property type="evidence" value="ECO:0007669"/>
    <property type="project" value="InterPro"/>
</dbReference>
<dbReference type="InterPro" id="IPR002701">
    <property type="entry name" value="CM_II_prokaryot"/>
</dbReference>
<evidence type="ECO:0008006" key="6">
    <source>
        <dbReference type="Google" id="ProtNLM"/>
    </source>
</evidence>
<dbReference type="Gene3D" id="1.10.3660.10">
    <property type="entry name" value="6-phosphogluconate dehydrogenase C-terminal like domain"/>
    <property type="match status" value="1"/>
</dbReference>
<dbReference type="InterPro" id="IPR050812">
    <property type="entry name" value="Preph/Arog_dehydrog"/>
</dbReference>
<dbReference type="SUPFAM" id="SSF51735">
    <property type="entry name" value="NAD(P)-binding Rossmann-fold domains"/>
    <property type="match status" value="1"/>
</dbReference>
<dbReference type="InterPro" id="IPR046826">
    <property type="entry name" value="PDH_N"/>
</dbReference>
<dbReference type="AlphaFoldDB" id="A0A1F4UAD5"/>
<dbReference type="InterPro" id="IPR036291">
    <property type="entry name" value="NAD(P)-bd_dom_sf"/>
</dbReference>
<dbReference type="InterPro" id="IPR036263">
    <property type="entry name" value="Chorismate_II_sf"/>
</dbReference>
<dbReference type="Gene3D" id="3.40.50.720">
    <property type="entry name" value="NAD(P)-binding Rossmann-like Domain"/>
    <property type="match status" value="1"/>
</dbReference>
<dbReference type="GO" id="GO:0004106">
    <property type="term" value="F:chorismate mutase activity"/>
    <property type="evidence" value="ECO:0007669"/>
    <property type="project" value="InterPro"/>
</dbReference>
<sequence length="360" mass="41050">MNKLDQMRAQVRSIDREIIKLIAERNKTTRLIGEHKKKSGIPLRNWEVEKQVIDNAQTIAKNYNLSTTMIRSVMQQLIADSRVQQEKMHYSVSLGKKEKFLIIGGKGQMGKWFGDFLSNQGQDVVVFDKKSGSSDFPVCKELRPGLEGVNYTVIATPLNSIPDVLAELSEIKPAGTIFDIASLKGFLKPALDHARRQGLSVTSIHPMFGPNARTLSDKVICLCDCGDEIANRRVHKLFLNTAASIVELSLEEHDRLISYVLGLSHFINIFFMSVLRRSGQSYRRFQQVASTTFLNQMKTAASVIDEKPDLYYTIQKLNPYGEELYQCMEQVLQKLIYVVREGKQDDFIEIMKRSREWLKP</sequence>
<dbReference type="Proteomes" id="UP000177025">
    <property type="component" value="Unassembled WGS sequence"/>
</dbReference>
<proteinExistence type="predicted"/>
<evidence type="ECO:0000313" key="4">
    <source>
        <dbReference type="EMBL" id="OGC41243.1"/>
    </source>
</evidence>
<accession>A0A1F4UAD5</accession>
<protein>
    <recommendedName>
        <fullName evidence="6">Chorismate mutase</fullName>
    </recommendedName>
</protein>
<dbReference type="SMART" id="SM00830">
    <property type="entry name" value="CM_2"/>
    <property type="match status" value="1"/>
</dbReference>
<dbReference type="PANTHER" id="PTHR21363:SF0">
    <property type="entry name" value="PREPHENATE DEHYDROGENASE [NADP(+)]"/>
    <property type="match status" value="1"/>
</dbReference>
<dbReference type="SUPFAM" id="SSF48179">
    <property type="entry name" value="6-phosphogluconate dehydrogenase C-terminal domain-like"/>
    <property type="match status" value="1"/>
</dbReference>
<feature type="domain" description="Prephenate/arogenate dehydrogenase" evidence="3">
    <location>
        <begin position="98"/>
        <end position="360"/>
    </location>
</feature>
<reference evidence="4 5" key="1">
    <citation type="journal article" date="2016" name="Nat. Commun.">
        <title>Thousands of microbial genomes shed light on interconnected biogeochemical processes in an aquifer system.</title>
        <authorList>
            <person name="Anantharaman K."/>
            <person name="Brown C.T."/>
            <person name="Hug L.A."/>
            <person name="Sharon I."/>
            <person name="Castelle C.J."/>
            <person name="Probst A.J."/>
            <person name="Thomas B.C."/>
            <person name="Singh A."/>
            <person name="Wilkins M.J."/>
            <person name="Karaoz U."/>
            <person name="Brodie E.L."/>
            <person name="Williams K.H."/>
            <person name="Hubbard S.S."/>
            <person name="Banfield J.F."/>
        </authorList>
    </citation>
    <scope>NUCLEOTIDE SEQUENCE [LARGE SCALE GENOMIC DNA]</scope>
</reference>
<dbReference type="InterPro" id="IPR008927">
    <property type="entry name" value="6-PGluconate_DH-like_C_sf"/>
</dbReference>
<dbReference type="PANTHER" id="PTHR21363">
    <property type="entry name" value="PREPHENATE DEHYDROGENASE"/>
    <property type="match status" value="1"/>
</dbReference>
<gene>
    <name evidence="4" type="ORF">A2Y85_03480</name>
</gene>
<dbReference type="GO" id="GO:0070403">
    <property type="term" value="F:NAD+ binding"/>
    <property type="evidence" value="ECO:0007669"/>
    <property type="project" value="InterPro"/>
</dbReference>
<dbReference type="Pfam" id="PF01817">
    <property type="entry name" value="CM_2"/>
    <property type="match status" value="1"/>
</dbReference>
<evidence type="ECO:0000259" key="3">
    <source>
        <dbReference type="PROSITE" id="PS51176"/>
    </source>
</evidence>
<dbReference type="Pfam" id="PF20463">
    <property type="entry name" value="PDH_C"/>
    <property type="match status" value="1"/>
</dbReference>